<protein>
    <recommendedName>
        <fullName evidence="5">Metallo-beta-lactamase domain-containing protein</fullName>
    </recommendedName>
</protein>
<evidence type="ECO:0000259" key="5">
    <source>
        <dbReference type="SMART" id="SM00849"/>
    </source>
</evidence>
<keyword evidence="2" id="KW-0479">Metal-binding</keyword>
<evidence type="ECO:0000313" key="6">
    <source>
        <dbReference type="EMBL" id="OAH45421.1"/>
    </source>
</evidence>
<dbReference type="RefSeq" id="WP_063976250.1">
    <property type="nucleotide sequence ID" value="NZ_LSTR01000025.1"/>
</dbReference>
<dbReference type="PANTHER" id="PTHR42978">
    <property type="entry name" value="QUORUM-QUENCHING LACTONASE YTNP-RELATED-RELATED"/>
    <property type="match status" value="1"/>
</dbReference>
<dbReference type="SUPFAM" id="SSF56281">
    <property type="entry name" value="Metallo-hydrolase/oxidoreductase"/>
    <property type="match status" value="1"/>
</dbReference>
<gene>
    <name evidence="6" type="ORF">AX777_17590</name>
</gene>
<evidence type="ECO:0000256" key="1">
    <source>
        <dbReference type="ARBA" id="ARBA00007749"/>
    </source>
</evidence>
<dbReference type="GO" id="GO:0016787">
    <property type="term" value="F:hydrolase activity"/>
    <property type="evidence" value="ECO:0007669"/>
    <property type="project" value="UniProtKB-KW"/>
</dbReference>
<keyword evidence="4" id="KW-0862">Zinc</keyword>
<dbReference type="Pfam" id="PF00753">
    <property type="entry name" value="Lactamase_B"/>
    <property type="match status" value="1"/>
</dbReference>
<dbReference type="SMART" id="SM00849">
    <property type="entry name" value="Lactamase_B"/>
    <property type="match status" value="1"/>
</dbReference>
<dbReference type="Gene3D" id="3.60.15.10">
    <property type="entry name" value="Ribonuclease Z/Hydroxyacylglutathione hydrolase-like"/>
    <property type="match status" value="1"/>
</dbReference>
<feature type="domain" description="Metallo-beta-lactamase" evidence="5">
    <location>
        <begin position="22"/>
        <end position="255"/>
    </location>
</feature>
<evidence type="ECO:0000256" key="3">
    <source>
        <dbReference type="ARBA" id="ARBA00022801"/>
    </source>
</evidence>
<comment type="similarity">
    <text evidence="1">Belongs to the metallo-beta-lactamase superfamily.</text>
</comment>
<dbReference type="AlphaFoldDB" id="A0A177JYJ7"/>
<dbReference type="PANTHER" id="PTHR42978:SF3">
    <property type="entry name" value="BLR3078 PROTEIN"/>
    <property type="match status" value="1"/>
</dbReference>
<dbReference type="InterPro" id="IPR001279">
    <property type="entry name" value="Metallo-B-lactamas"/>
</dbReference>
<keyword evidence="3" id="KW-0378">Hydrolase</keyword>
<name>A0A177JYJ7_SPHYA</name>
<evidence type="ECO:0000256" key="4">
    <source>
        <dbReference type="ARBA" id="ARBA00022833"/>
    </source>
</evidence>
<dbReference type="GO" id="GO:0046872">
    <property type="term" value="F:metal ion binding"/>
    <property type="evidence" value="ECO:0007669"/>
    <property type="project" value="UniProtKB-KW"/>
</dbReference>
<evidence type="ECO:0000256" key="2">
    <source>
        <dbReference type="ARBA" id="ARBA00022723"/>
    </source>
</evidence>
<dbReference type="Proteomes" id="UP000077262">
    <property type="component" value="Unassembled WGS sequence"/>
</dbReference>
<dbReference type="OrthoDB" id="9773738at2"/>
<dbReference type="CDD" id="cd07742">
    <property type="entry name" value="metallo-hydrolase-like_MBL-fold"/>
    <property type="match status" value="1"/>
</dbReference>
<comment type="caution">
    <text evidence="6">The sequence shown here is derived from an EMBL/GenBank/DDBJ whole genome shotgun (WGS) entry which is preliminary data.</text>
</comment>
<evidence type="ECO:0000313" key="7">
    <source>
        <dbReference type="Proteomes" id="UP000077262"/>
    </source>
</evidence>
<reference evidence="6 7" key="1">
    <citation type="submission" date="2016-02" db="EMBL/GenBank/DDBJ databases">
        <authorList>
            <person name="Wen L."/>
            <person name="He K."/>
            <person name="Yang H."/>
        </authorList>
    </citation>
    <scope>NUCLEOTIDE SEQUENCE [LARGE SCALE GENOMIC DNA]</scope>
    <source>
        <strain evidence="6 7">CD09_2</strain>
    </source>
</reference>
<dbReference type="EMBL" id="LSTR01000025">
    <property type="protein sequence ID" value="OAH45421.1"/>
    <property type="molecule type" value="Genomic_DNA"/>
</dbReference>
<sequence>MKVHHLSCACIQGLSIRGRHLACHVLLVETPQSGLVLVDTGLGSADYADLPSRLGGEFVHLYARPRRDPSLAAIEQIKALGFAPEDVRHIVLTHMDLDHVGGLSDFPHARIHLHAAELDAAMARRGFKAKRRYRPLMWAHGPDFRTYSEEGEPWFGFEAVRGLEGLPPELLLVPLFGHTLGHCGVAVDTPGGWLFHAGDAYFDPNEVNGPKRRCETQVALFQAIVTTNRKARFHNQARLRALNAAHPEIRVFCAHNPWELEAAQSSGQPSVS</sequence>
<dbReference type="InterPro" id="IPR036866">
    <property type="entry name" value="RibonucZ/Hydroxyglut_hydro"/>
</dbReference>
<proteinExistence type="inferred from homology"/>
<accession>A0A177JYJ7</accession>
<dbReference type="InterPro" id="IPR051013">
    <property type="entry name" value="MBL_superfamily_lactonases"/>
</dbReference>
<organism evidence="6 7">
    <name type="scientific">Sphingobium yanoikuyae</name>
    <name type="common">Sphingomonas yanoikuyae</name>
    <dbReference type="NCBI Taxonomy" id="13690"/>
    <lineage>
        <taxon>Bacteria</taxon>
        <taxon>Pseudomonadati</taxon>
        <taxon>Pseudomonadota</taxon>
        <taxon>Alphaproteobacteria</taxon>
        <taxon>Sphingomonadales</taxon>
        <taxon>Sphingomonadaceae</taxon>
        <taxon>Sphingobium</taxon>
    </lineage>
</organism>